<dbReference type="SUPFAM" id="SSF55008">
    <property type="entry name" value="HMA, heavy metal-associated domain"/>
    <property type="match status" value="1"/>
</dbReference>
<dbReference type="GO" id="GO:0030003">
    <property type="term" value="P:intracellular monoatomic cation homeostasis"/>
    <property type="evidence" value="ECO:0007669"/>
    <property type="project" value="UniProtKB-ARBA"/>
</dbReference>
<evidence type="ECO:0000259" key="14">
    <source>
        <dbReference type="PROSITE" id="PS50846"/>
    </source>
</evidence>
<dbReference type="GeneID" id="7050044"/>
<dbReference type="InterPro" id="IPR027256">
    <property type="entry name" value="P-typ_ATPase_IB"/>
</dbReference>
<dbReference type="InterPro" id="IPR059000">
    <property type="entry name" value="ATPase_P-type_domA"/>
</dbReference>
<dbReference type="InterPro" id="IPR001757">
    <property type="entry name" value="P_typ_ATPase"/>
</dbReference>
<sequence length="914" mass="100111">MSQDNVTTTVLSVKGMTCASCVASIQNALQPLPGMKNFTVTLMLERAVALHDSATLSAEEIKEHIEDCGFDAEISHSSCGEHVNVAHYTIESDLGDVDWSKIQRELLSLEGVLAARKVLLGSSNSEIQVAFDEESIGPRRILYTLYGCQVPCVYKPVDNVTAQVLSLKRINAQRIWGFRFWFALFFSLLVMSVDELPHIFNYFHEFFEMPSVYGFYLSDVLAFLLSVPVQLCVGRAYFVTAYRSIRHGGANMDVLVSIGSLTAFFASIFFLVYYRVLSLEERAPVFFDTSNMLLTFVTLGRFLENKAKGATSTALSHLLNLVPSSVTLLRGGEQTDICVDLIERNDKLLIKPGDKIPADGFITEGHSYIDESSVTGEPTPVFKSEGSTVLSGTTNGNGRLIMQATKVPRESHLALVVKLVREAQSNQVPIQRFVDKVSAIFVPAILLLALSTFIFWFCLTEFTNYKPPLFQSSAGNFAVCLNITMSVIVVACPCAFGLSTPTAVMVGTGVAALNGILFKGGDVLERLESVDAVVLDKTGTLTKGSLSVSDYAFDAEALAASGLSDESSVWRAVKTIERASEHPTAKAMLTKANEIDSLNVYSMDNFSAIPGYGVGADIIFDEKETRVMIGNYSLMESSHAVMSEAIQHHYSDYSSKGKTCIFVSAKRWVVAVVACSDEIRPNARQTVSEFLNLHKNVYMLTGDQPETAEFVANEVGIPKSNVRAGVSPAGKAEFIEALRKENHIVAMVGDGINDSPSLTLADVGISFSTASGLAAESADVLLTRVGSIIDTVVAFSLARSIFRRIRLNLLWACAYNFVMLPVAMGVLLPWGIYLPPMFASTAMMFSSLSVICSSLMLKRWKRPSRFNDFQEEATSDYETEQTPSDFLSFPRRHLRRLFGISSGQQSYMAVPNVV</sequence>
<organism evidence="15 17">
    <name type="scientific">Schizosaccharomyces japonicus (strain yFS275 / FY16936)</name>
    <name type="common">Fission yeast</name>
    <dbReference type="NCBI Taxonomy" id="402676"/>
    <lineage>
        <taxon>Eukaryota</taxon>
        <taxon>Fungi</taxon>
        <taxon>Dikarya</taxon>
        <taxon>Ascomycota</taxon>
        <taxon>Taphrinomycotina</taxon>
        <taxon>Schizosaccharomycetes</taxon>
        <taxon>Schizosaccharomycetales</taxon>
        <taxon>Schizosaccharomycetaceae</taxon>
        <taxon>Schizosaccharomyces</taxon>
    </lineage>
</organism>
<feature type="transmembrane region" description="Helical" evidence="13">
    <location>
        <begin position="213"/>
        <end position="233"/>
    </location>
</feature>
<dbReference type="STRING" id="402676.B6K2D1"/>
<feature type="transmembrane region" description="Helical" evidence="13">
    <location>
        <begin position="176"/>
        <end position="193"/>
    </location>
</feature>
<keyword evidence="17" id="KW-1185">Reference proteome</keyword>
<protein>
    <recommendedName>
        <fullName evidence="3">P-type Cu(+) transporter</fullName>
        <ecNumber evidence="3">7.2.2.8</ecNumber>
    </recommendedName>
    <alternativeName>
        <fullName evidence="12">Cu(2+)-ATPase</fullName>
    </alternativeName>
</protein>
<dbReference type="InterPro" id="IPR017969">
    <property type="entry name" value="Heavy-metal-associated_CS"/>
</dbReference>
<dbReference type="GO" id="GO:0043682">
    <property type="term" value="F:P-type divalent copper transporter activity"/>
    <property type="evidence" value="ECO:0000318"/>
    <property type="project" value="GO_Central"/>
</dbReference>
<accession>B6K2D1</accession>
<feature type="transmembrane region" description="Helical" evidence="13">
    <location>
        <begin position="476"/>
        <end position="498"/>
    </location>
</feature>
<dbReference type="SFLD" id="SFLDG00002">
    <property type="entry name" value="C1.7:_P-type_atpase_like"/>
    <property type="match status" value="1"/>
</dbReference>
<dbReference type="GO" id="GO:0055070">
    <property type="term" value="P:copper ion homeostasis"/>
    <property type="evidence" value="ECO:0000318"/>
    <property type="project" value="GO_Central"/>
</dbReference>
<dbReference type="InterPro" id="IPR018303">
    <property type="entry name" value="ATPase_P-typ_P_site"/>
</dbReference>
<dbReference type="FunFam" id="2.70.150.10:FF:000002">
    <property type="entry name" value="Copper-transporting ATPase 1, putative"/>
    <property type="match status" value="1"/>
</dbReference>
<dbReference type="InterPro" id="IPR006121">
    <property type="entry name" value="HMA_dom"/>
</dbReference>
<dbReference type="InterPro" id="IPR008250">
    <property type="entry name" value="ATPase_P-typ_transduc_dom_A_sf"/>
</dbReference>
<dbReference type="InterPro" id="IPR023298">
    <property type="entry name" value="ATPase_P-typ_TM_dom_sf"/>
</dbReference>
<dbReference type="InterPro" id="IPR023299">
    <property type="entry name" value="ATPase_P-typ_cyto_dom_N"/>
</dbReference>
<feature type="domain" description="HMA" evidence="14">
    <location>
        <begin position="7"/>
        <end position="73"/>
    </location>
</feature>
<dbReference type="GO" id="GO:0016020">
    <property type="term" value="C:membrane"/>
    <property type="evidence" value="ECO:0000318"/>
    <property type="project" value="GO_Central"/>
</dbReference>
<dbReference type="GO" id="GO:0016887">
    <property type="term" value="F:ATP hydrolysis activity"/>
    <property type="evidence" value="ECO:0007669"/>
    <property type="project" value="InterPro"/>
</dbReference>
<keyword evidence="8 13" id="KW-0067">ATP-binding</keyword>
<dbReference type="InterPro" id="IPR023214">
    <property type="entry name" value="HAD_sf"/>
</dbReference>
<evidence type="ECO:0000256" key="10">
    <source>
        <dbReference type="ARBA" id="ARBA00022989"/>
    </source>
</evidence>
<evidence type="ECO:0000256" key="1">
    <source>
        <dbReference type="ARBA" id="ARBA00004127"/>
    </source>
</evidence>
<feature type="transmembrane region" description="Helical" evidence="13">
    <location>
        <begin position="285"/>
        <end position="303"/>
    </location>
</feature>
<evidence type="ECO:0000256" key="9">
    <source>
        <dbReference type="ARBA" id="ARBA00022967"/>
    </source>
</evidence>
<dbReference type="VEuPathDB" id="FungiDB:SJAG_02399"/>
<keyword evidence="10 13" id="KW-1133">Transmembrane helix</keyword>
<evidence type="ECO:0000256" key="3">
    <source>
        <dbReference type="ARBA" id="ARBA00012517"/>
    </source>
</evidence>
<evidence type="ECO:0000313" key="15">
    <source>
        <dbReference type="EMBL" id="EEB07312.1"/>
    </source>
</evidence>
<keyword evidence="5 13" id="KW-0812">Transmembrane</keyword>
<dbReference type="HOGENOM" id="CLU_001771_0_3_1"/>
<dbReference type="InterPro" id="IPR036412">
    <property type="entry name" value="HAD-like_sf"/>
</dbReference>
<keyword evidence="9" id="KW-1278">Translocase</keyword>
<dbReference type="PROSITE" id="PS50846">
    <property type="entry name" value="HMA_2"/>
    <property type="match status" value="1"/>
</dbReference>
<feature type="transmembrane region" description="Helical" evidence="13">
    <location>
        <begin position="437"/>
        <end position="456"/>
    </location>
</feature>
<dbReference type="SUPFAM" id="SSF81660">
    <property type="entry name" value="Metal cation-transporting ATPase, ATP-binding domain N"/>
    <property type="match status" value="1"/>
</dbReference>
<evidence type="ECO:0000256" key="13">
    <source>
        <dbReference type="RuleBase" id="RU362081"/>
    </source>
</evidence>
<dbReference type="PRINTS" id="PR00942">
    <property type="entry name" value="CUATPASEI"/>
</dbReference>
<keyword evidence="4" id="KW-0813">Transport</keyword>
<dbReference type="CDD" id="cd02094">
    <property type="entry name" value="P-type_ATPase_Cu-like"/>
    <property type="match status" value="1"/>
</dbReference>
<evidence type="ECO:0000256" key="8">
    <source>
        <dbReference type="ARBA" id="ARBA00022840"/>
    </source>
</evidence>
<feature type="transmembrane region" description="Helical" evidence="13">
    <location>
        <begin position="809"/>
        <end position="832"/>
    </location>
</feature>
<proteinExistence type="inferred from homology"/>
<dbReference type="OMA" id="HWMLPAW"/>
<dbReference type="PANTHER" id="PTHR43520">
    <property type="entry name" value="ATP7, ISOFORM B"/>
    <property type="match status" value="1"/>
</dbReference>
<dbReference type="JaponicusDB" id="SJAG_02399">
    <property type="gene designation" value="ccc2"/>
</dbReference>
<evidence type="ECO:0000256" key="6">
    <source>
        <dbReference type="ARBA" id="ARBA00022723"/>
    </source>
</evidence>
<evidence type="ECO:0000256" key="2">
    <source>
        <dbReference type="ARBA" id="ARBA00006024"/>
    </source>
</evidence>
<evidence type="ECO:0000313" key="17">
    <source>
        <dbReference type="Proteomes" id="UP000001744"/>
    </source>
</evidence>
<evidence type="ECO:0000256" key="4">
    <source>
        <dbReference type="ARBA" id="ARBA00022448"/>
    </source>
</evidence>
<dbReference type="eggNOG" id="KOG0207">
    <property type="taxonomic scope" value="Eukaryota"/>
</dbReference>
<keyword evidence="11 13" id="KW-0472">Membrane</keyword>
<dbReference type="AlphaFoldDB" id="B6K2D1"/>
<dbReference type="SUPFAM" id="SSF56784">
    <property type="entry name" value="HAD-like"/>
    <property type="match status" value="1"/>
</dbReference>
<dbReference type="PANTHER" id="PTHR43520:SF8">
    <property type="entry name" value="P-TYPE CU(+) TRANSPORTER"/>
    <property type="match status" value="1"/>
</dbReference>
<dbReference type="Proteomes" id="UP000001744">
    <property type="component" value="Unassembled WGS sequence"/>
</dbReference>
<dbReference type="InterPro" id="IPR044492">
    <property type="entry name" value="P_typ_ATPase_HD_dom"/>
</dbReference>
<dbReference type="SUPFAM" id="SSF81665">
    <property type="entry name" value="Calcium ATPase, transmembrane domain M"/>
    <property type="match status" value="1"/>
</dbReference>
<name>B6K2D1_SCHJY</name>
<dbReference type="GO" id="GO:0005524">
    <property type="term" value="F:ATP binding"/>
    <property type="evidence" value="ECO:0007669"/>
    <property type="project" value="UniProtKB-UniRule"/>
</dbReference>
<dbReference type="SUPFAM" id="SSF81653">
    <property type="entry name" value="Calcium ATPase, transduction domain A"/>
    <property type="match status" value="1"/>
</dbReference>
<dbReference type="SFLD" id="SFLDF00027">
    <property type="entry name" value="p-type_atpase"/>
    <property type="match status" value="1"/>
</dbReference>
<evidence type="ECO:0000256" key="5">
    <source>
        <dbReference type="ARBA" id="ARBA00022692"/>
    </source>
</evidence>
<dbReference type="PRINTS" id="PR00119">
    <property type="entry name" value="CATATPASE"/>
</dbReference>
<dbReference type="GO" id="GO:0140581">
    <property type="term" value="F:P-type monovalent copper transporter activity"/>
    <property type="evidence" value="ECO:0007669"/>
    <property type="project" value="UniProtKB-EC"/>
</dbReference>
<dbReference type="FunFam" id="3.30.70.100:FF:000001">
    <property type="entry name" value="ATPase copper transporting beta"/>
    <property type="match status" value="1"/>
</dbReference>
<dbReference type="RefSeq" id="XP_002173605.1">
    <property type="nucleotide sequence ID" value="XM_002173569.2"/>
</dbReference>
<dbReference type="Gene3D" id="3.40.50.1000">
    <property type="entry name" value="HAD superfamily/HAD-like"/>
    <property type="match status" value="1"/>
</dbReference>
<dbReference type="PROSITE" id="PS00154">
    <property type="entry name" value="ATPASE_E1_E2"/>
    <property type="match status" value="1"/>
</dbReference>
<dbReference type="Gene3D" id="3.30.70.100">
    <property type="match status" value="1"/>
</dbReference>
<dbReference type="Pfam" id="PF00122">
    <property type="entry name" value="E1-E2_ATPase"/>
    <property type="match status" value="1"/>
</dbReference>
<dbReference type="OrthoDB" id="432719at2759"/>
<dbReference type="SFLD" id="SFLDS00003">
    <property type="entry name" value="Haloacid_Dehalogenase"/>
    <property type="match status" value="1"/>
</dbReference>
<gene>
    <name evidence="16" type="primary">ccc2</name>
    <name evidence="15" type="ORF">SJAG_02399</name>
</gene>
<dbReference type="GO" id="GO:0012505">
    <property type="term" value="C:endomembrane system"/>
    <property type="evidence" value="ECO:0007669"/>
    <property type="project" value="UniProtKB-SubCell"/>
</dbReference>
<dbReference type="Gene3D" id="3.40.1110.10">
    <property type="entry name" value="Calcium-transporting ATPase, cytoplasmic domain N"/>
    <property type="match status" value="1"/>
</dbReference>
<dbReference type="EC" id="7.2.2.8" evidence="3"/>
<keyword evidence="6 13" id="KW-0479">Metal-binding</keyword>
<dbReference type="EMBL" id="KE651166">
    <property type="protein sequence ID" value="EEB07312.1"/>
    <property type="molecule type" value="Genomic_DNA"/>
</dbReference>
<feature type="transmembrane region" description="Helical" evidence="13">
    <location>
        <begin position="254"/>
        <end position="273"/>
    </location>
</feature>
<evidence type="ECO:0000256" key="7">
    <source>
        <dbReference type="ARBA" id="ARBA00022741"/>
    </source>
</evidence>
<dbReference type="InterPro" id="IPR036163">
    <property type="entry name" value="HMA_dom_sf"/>
</dbReference>
<keyword evidence="7 13" id="KW-0547">Nucleotide-binding</keyword>
<dbReference type="CDD" id="cd00371">
    <property type="entry name" value="HMA"/>
    <property type="match status" value="1"/>
</dbReference>
<evidence type="ECO:0000256" key="11">
    <source>
        <dbReference type="ARBA" id="ARBA00023136"/>
    </source>
</evidence>
<dbReference type="Pfam" id="PF00702">
    <property type="entry name" value="Hydrolase"/>
    <property type="match status" value="1"/>
</dbReference>
<dbReference type="PROSITE" id="PS01047">
    <property type="entry name" value="HMA_1"/>
    <property type="match status" value="1"/>
</dbReference>
<dbReference type="NCBIfam" id="TIGR01494">
    <property type="entry name" value="ATPase_P-type"/>
    <property type="match status" value="2"/>
</dbReference>
<dbReference type="Gene3D" id="2.70.150.10">
    <property type="entry name" value="Calcium-transporting ATPase, cytoplasmic transduction domain A"/>
    <property type="match status" value="1"/>
</dbReference>
<evidence type="ECO:0000313" key="16">
    <source>
        <dbReference type="JaponicusDB" id="SJAG_02399"/>
    </source>
</evidence>
<dbReference type="GO" id="GO:0005507">
    <property type="term" value="F:copper ion binding"/>
    <property type="evidence" value="ECO:0000318"/>
    <property type="project" value="GO_Central"/>
</dbReference>
<comment type="subcellular location">
    <subcellularLocation>
        <location evidence="1">Endomembrane system</location>
        <topology evidence="1">Multi-pass membrane protein</topology>
    </subcellularLocation>
    <subcellularLocation>
        <location evidence="13">Membrane</location>
    </subcellularLocation>
</comment>
<reference evidence="15 17" key="1">
    <citation type="journal article" date="2011" name="Science">
        <title>Comparative functional genomics of the fission yeasts.</title>
        <authorList>
            <person name="Rhind N."/>
            <person name="Chen Z."/>
            <person name="Yassour M."/>
            <person name="Thompson D.A."/>
            <person name="Haas B.J."/>
            <person name="Habib N."/>
            <person name="Wapinski I."/>
            <person name="Roy S."/>
            <person name="Lin M.F."/>
            <person name="Heiman D.I."/>
            <person name="Young S.K."/>
            <person name="Furuya K."/>
            <person name="Guo Y."/>
            <person name="Pidoux A."/>
            <person name="Chen H.M."/>
            <person name="Robbertse B."/>
            <person name="Goldberg J.M."/>
            <person name="Aoki K."/>
            <person name="Bayne E.H."/>
            <person name="Berlin A.M."/>
            <person name="Desjardins C.A."/>
            <person name="Dobbs E."/>
            <person name="Dukaj L."/>
            <person name="Fan L."/>
            <person name="FitzGerald M.G."/>
            <person name="French C."/>
            <person name="Gujja S."/>
            <person name="Hansen K."/>
            <person name="Keifenheim D."/>
            <person name="Levin J.Z."/>
            <person name="Mosher R.A."/>
            <person name="Mueller C.A."/>
            <person name="Pfiffner J."/>
            <person name="Priest M."/>
            <person name="Russ C."/>
            <person name="Smialowska A."/>
            <person name="Swoboda P."/>
            <person name="Sykes S.M."/>
            <person name="Vaughn M."/>
            <person name="Vengrova S."/>
            <person name="Yoder R."/>
            <person name="Zeng Q."/>
            <person name="Allshire R."/>
            <person name="Baulcombe D."/>
            <person name="Birren B.W."/>
            <person name="Brown W."/>
            <person name="Ekwall K."/>
            <person name="Kellis M."/>
            <person name="Leatherwood J."/>
            <person name="Levin H."/>
            <person name="Margalit H."/>
            <person name="Martienssen R."/>
            <person name="Nieduszynski C.A."/>
            <person name="Spatafora J.W."/>
            <person name="Friedman N."/>
            <person name="Dalgaard J.Z."/>
            <person name="Baumann P."/>
            <person name="Niki H."/>
            <person name="Regev A."/>
            <person name="Nusbaum C."/>
        </authorList>
    </citation>
    <scope>NUCLEOTIDE SEQUENCE [LARGE SCALE GENOMIC DNA]</scope>
    <source>
        <strain evidence="17">yFS275 / FY16936</strain>
    </source>
</reference>
<dbReference type="Pfam" id="PF00403">
    <property type="entry name" value="HMA"/>
    <property type="match status" value="1"/>
</dbReference>
<feature type="transmembrane region" description="Helical" evidence="13">
    <location>
        <begin position="838"/>
        <end position="857"/>
    </location>
</feature>
<comment type="similarity">
    <text evidence="2 13">Belongs to the cation transport ATPase (P-type) (TC 3.A.3) family. Type IB subfamily.</text>
</comment>
<evidence type="ECO:0000256" key="12">
    <source>
        <dbReference type="ARBA" id="ARBA00080126"/>
    </source>
</evidence>
<dbReference type="NCBIfam" id="TIGR01525">
    <property type="entry name" value="ATPase-IB_hvy"/>
    <property type="match status" value="1"/>
</dbReference>